<reference evidence="3" key="1">
    <citation type="journal article" date="2019" name="Int. J. Syst. Evol. Microbiol.">
        <title>The Global Catalogue of Microorganisms (GCM) 10K type strain sequencing project: providing services to taxonomists for standard genome sequencing and annotation.</title>
        <authorList>
            <consortium name="The Broad Institute Genomics Platform"/>
            <consortium name="The Broad Institute Genome Sequencing Center for Infectious Disease"/>
            <person name="Wu L."/>
            <person name="Ma J."/>
        </authorList>
    </citation>
    <scope>NUCLEOTIDE SEQUENCE [LARGE SCALE GENOMIC DNA]</scope>
    <source>
        <strain evidence="3">DT43</strain>
    </source>
</reference>
<feature type="compositionally biased region" description="Basic and acidic residues" evidence="1">
    <location>
        <begin position="37"/>
        <end position="48"/>
    </location>
</feature>
<comment type="caution">
    <text evidence="2">The sequence shown here is derived from an EMBL/GenBank/DDBJ whole genome shotgun (WGS) entry which is preliminary data.</text>
</comment>
<gene>
    <name evidence="2" type="ORF">ACFPH6_47900</name>
</gene>
<evidence type="ECO:0000313" key="3">
    <source>
        <dbReference type="Proteomes" id="UP001596012"/>
    </source>
</evidence>
<protein>
    <recommendedName>
        <fullName evidence="4">Aldo/keto reductase family protein</fullName>
    </recommendedName>
</protein>
<accession>A0ABV8Z6J9</accession>
<proteinExistence type="predicted"/>
<feature type="region of interest" description="Disordered" evidence="1">
    <location>
        <begin position="1"/>
        <end position="62"/>
    </location>
</feature>
<dbReference type="RefSeq" id="WP_386355363.1">
    <property type="nucleotide sequence ID" value="NZ_JBHSFG010000109.1"/>
</dbReference>
<evidence type="ECO:0000313" key="2">
    <source>
        <dbReference type="EMBL" id="MFC4472121.1"/>
    </source>
</evidence>
<sequence length="62" mass="6657">MPTRVLVPGTSSRSHLRENIAAAELEPPDDAIAELDTIGRPEVGERQATDNPHSQAINPADE</sequence>
<dbReference type="SUPFAM" id="SSF51430">
    <property type="entry name" value="NAD(P)-linked oxidoreductase"/>
    <property type="match status" value="1"/>
</dbReference>
<feature type="compositionally biased region" description="Polar residues" evidence="1">
    <location>
        <begin position="49"/>
        <end position="62"/>
    </location>
</feature>
<dbReference type="Proteomes" id="UP001596012">
    <property type="component" value="Unassembled WGS sequence"/>
</dbReference>
<evidence type="ECO:0008006" key="4">
    <source>
        <dbReference type="Google" id="ProtNLM"/>
    </source>
</evidence>
<name>A0ABV8Z6J9_9ACTN</name>
<keyword evidence="3" id="KW-1185">Reference proteome</keyword>
<dbReference type="InterPro" id="IPR036812">
    <property type="entry name" value="NAD(P)_OxRdtase_dom_sf"/>
</dbReference>
<organism evidence="2 3">
    <name type="scientific">Streptomyces xiangluensis</name>
    <dbReference type="NCBI Taxonomy" id="2665720"/>
    <lineage>
        <taxon>Bacteria</taxon>
        <taxon>Bacillati</taxon>
        <taxon>Actinomycetota</taxon>
        <taxon>Actinomycetes</taxon>
        <taxon>Kitasatosporales</taxon>
        <taxon>Streptomycetaceae</taxon>
        <taxon>Streptomyces</taxon>
    </lineage>
</organism>
<dbReference type="EMBL" id="JBHSFG010000109">
    <property type="protein sequence ID" value="MFC4472121.1"/>
    <property type="molecule type" value="Genomic_DNA"/>
</dbReference>
<dbReference type="Gene3D" id="3.20.20.100">
    <property type="entry name" value="NADP-dependent oxidoreductase domain"/>
    <property type="match status" value="1"/>
</dbReference>
<evidence type="ECO:0000256" key="1">
    <source>
        <dbReference type="SAM" id="MobiDB-lite"/>
    </source>
</evidence>